<feature type="region of interest" description="Disordered" evidence="3">
    <location>
        <begin position="527"/>
        <end position="570"/>
    </location>
</feature>
<organism evidence="5 6">
    <name type="scientific">Dioszegia hungarica</name>
    <dbReference type="NCBI Taxonomy" id="4972"/>
    <lineage>
        <taxon>Eukaryota</taxon>
        <taxon>Fungi</taxon>
        <taxon>Dikarya</taxon>
        <taxon>Basidiomycota</taxon>
        <taxon>Agaricomycotina</taxon>
        <taxon>Tremellomycetes</taxon>
        <taxon>Tremellales</taxon>
        <taxon>Bulleribasidiaceae</taxon>
        <taxon>Dioszegia</taxon>
    </lineage>
</organism>
<feature type="region of interest" description="Disordered" evidence="3">
    <location>
        <begin position="442"/>
        <end position="481"/>
    </location>
</feature>
<dbReference type="GO" id="GO:0008270">
    <property type="term" value="F:zinc ion binding"/>
    <property type="evidence" value="ECO:0007669"/>
    <property type="project" value="InterPro"/>
</dbReference>
<evidence type="ECO:0000313" key="6">
    <source>
        <dbReference type="Proteomes" id="UP001164286"/>
    </source>
</evidence>
<dbReference type="SMART" id="SM00066">
    <property type="entry name" value="GAL4"/>
    <property type="match status" value="1"/>
</dbReference>
<sequence length="570" mass="62267">MSREVAEAEVAEEKEPEAVRESERETSPRKRRRSSPDTALARLTSPTGSNPSAPPSTSRVTSEPPQPIHPLPSSAISSLIHPTGSTSLRRRTLDESDSPMPRPVQAPAPSRYRHSTSPIAALGASLPSQSRDRDIPRYVSPTEPGHTLSPARQQRPQTFPSSTSVPRSSDSFNLFPPPPPPLGRTARPRPSLPPSTADRPSVHPPSVRGPSVPYDEPLYFTQRDSPPLRERERPGPQSFPPSGSGTSSSYAEAHPSTSHQAIKATFSLGPMTPVDMRQWDQGRREAYQRGYTDALKAVQRGVVSVHGSQYPFPTLVRRDGSVPVPVSERPRSIEQPRQSLGESSRSSYPKRHPQPSSNMWLPADRSPQPPHRYPPPHYDYDPYPYRSSASGSSSTWTDDAAEYSQYGHSVPPLSRHPAYPYHTDPGHGPYYPAPHPRAYTYENHPTYASNPTTTTTTTTTGTGGGGGTGSGDGDVSGSPSVRFGPRQLISCYPCRSRKMKCDGNKPCISCIRRGSEAECEFAATVRRRGKGKKNPREGGMSGSESGQESIDERYRMEGMNLPDVGEDRNG</sequence>
<dbReference type="EMBL" id="JAKWFO010000003">
    <property type="protein sequence ID" value="KAI9637837.1"/>
    <property type="molecule type" value="Genomic_DNA"/>
</dbReference>
<evidence type="ECO:0000256" key="3">
    <source>
        <dbReference type="SAM" id="MobiDB-lite"/>
    </source>
</evidence>
<gene>
    <name evidence="5" type="ORF">MKK02DRAFT_31393</name>
</gene>
<comment type="caution">
    <text evidence="5">The sequence shown here is derived from an EMBL/GenBank/DDBJ whole genome shotgun (WGS) entry which is preliminary data.</text>
</comment>
<feature type="compositionally biased region" description="Polar residues" evidence="3">
    <location>
        <begin position="150"/>
        <end position="160"/>
    </location>
</feature>
<feature type="region of interest" description="Disordered" evidence="3">
    <location>
        <begin position="311"/>
        <end position="427"/>
    </location>
</feature>
<reference evidence="5" key="1">
    <citation type="journal article" date="2022" name="G3 (Bethesda)">
        <title>High quality genome of the basidiomycete yeast Dioszegia hungarica PDD-24b-2 isolated from cloud water.</title>
        <authorList>
            <person name="Jarrige D."/>
            <person name="Haridas S."/>
            <person name="Bleykasten-Grosshans C."/>
            <person name="Joly M."/>
            <person name="Nadalig T."/>
            <person name="Sancelme M."/>
            <person name="Vuilleumier S."/>
            <person name="Grigoriev I.V."/>
            <person name="Amato P."/>
            <person name="Bringel F."/>
        </authorList>
    </citation>
    <scope>NUCLEOTIDE SEQUENCE</scope>
    <source>
        <strain evidence="5">PDD-24b-2</strain>
    </source>
</reference>
<feature type="compositionally biased region" description="Pro residues" evidence="3">
    <location>
        <begin position="367"/>
        <end position="377"/>
    </location>
</feature>
<comment type="subcellular location">
    <subcellularLocation>
        <location evidence="1">Nucleus</location>
    </subcellularLocation>
</comment>
<feature type="compositionally biased region" description="Low complexity" evidence="3">
    <location>
        <begin position="381"/>
        <end position="394"/>
    </location>
</feature>
<dbReference type="Proteomes" id="UP001164286">
    <property type="component" value="Unassembled WGS sequence"/>
</dbReference>
<protein>
    <recommendedName>
        <fullName evidence="4">Zn(2)-C6 fungal-type domain-containing protein</fullName>
    </recommendedName>
</protein>
<feature type="region of interest" description="Disordered" evidence="3">
    <location>
        <begin position="1"/>
        <end position="260"/>
    </location>
</feature>
<evidence type="ECO:0000256" key="2">
    <source>
        <dbReference type="ARBA" id="ARBA00023242"/>
    </source>
</evidence>
<dbReference type="CDD" id="cd00067">
    <property type="entry name" value="GAL4"/>
    <property type="match status" value="1"/>
</dbReference>
<dbReference type="AlphaFoldDB" id="A0AA38HD34"/>
<dbReference type="InterPro" id="IPR050613">
    <property type="entry name" value="Sec_Metabolite_Reg"/>
</dbReference>
<dbReference type="RefSeq" id="XP_052947614.1">
    <property type="nucleotide sequence ID" value="XM_053088279.1"/>
</dbReference>
<dbReference type="PANTHER" id="PTHR31001:SF89">
    <property type="entry name" value="ZN(2)-C6 FUNGAL-TYPE DOMAIN-CONTAINING PROTEIN"/>
    <property type="match status" value="1"/>
</dbReference>
<evidence type="ECO:0000313" key="5">
    <source>
        <dbReference type="EMBL" id="KAI9637837.1"/>
    </source>
</evidence>
<dbReference type="PANTHER" id="PTHR31001">
    <property type="entry name" value="UNCHARACTERIZED TRANSCRIPTIONAL REGULATORY PROTEIN"/>
    <property type="match status" value="1"/>
</dbReference>
<evidence type="ECO:0000256" key="1">
    <source>
        <dbReference type="ARBA" id="ARBA00004123"/>
    </source>
</evidence>
<dbReference type="InterPro" id="IPR036864">
    <property type="entry name" value="Zn2-C6_fun-type_DNA-bd_sf"/>
</dbReference>
<feature type="domain" description="Zn(2)-C6 fungal-type" evidence="4">
    <location>
        <begin position="490"/>
        <end position="521"/>
    </location>
</feature>
<feature type="compositionally biased region" description="Polar residues" evidence="3">
    <location>
        <begin position="44"/>
        <end position="63"/>
    </location>
</feature>
<dbReference type="SUPFAM" id="SSF57701">
    <property type="entry name" value="Zn2/Cys6 DNA-binding domain"/>
    <property type="match status" value="1"/>
</dbReference>
<dbReference type="InterPro" id="IPR001138">
    <property type="entry name" value="Zn2Cys6_DnaBD"/>
</dbReference>
<dbReference type="GeneID" id="77727484"/>
<keyword evidence="2" id="KW-0539">Nucleus</keyword>
<dbReference type="PROSITE" id="PS50048">
    <property type="entry name" value="ZN2_CY6_FUNGAL_2"/>
    <property type="match status" value="1"/>
</dbReference>
<dbReference type="Pfam" id="PF00172">
    <property type="entry name" value="Zn_clus"/>
    <property type="match status" value="1"/>
</dbReference>
<dbReference type="PROSITE" id="PS00463">
    <property type="entry name" value="ZN2_CY6_FUNGAL_1"/>
    <property type="match status" value="1"/>
</dbReference>
<dbReference type="GO" id="GO:0000981">
    <property type="term" value="F:DNA-binding transcription factor activity, RNA polymerase II-specific"/>
    <property type="evidence" value="ECO:0007669"/>
    <property type="project" value="InterPro"/>
</dbReference>
<feature type="compositionally biased region" description="Low complexity" evidence="3">
    <location>
        <begin position="161"/>
        <end position="171"/>
    </location>
</feature>
<name>A0AA38HD34_9TREE</name>
<dbReference type="GO" id="GO:0005634">
    <property type="term" value="C:nucleus"/>
    <property type="evidence" value="ECO:0007669"/>
    <property type="project" value="UniProtKB-SubCell"/>
</dbReference>
<feature type="compositionally biased region" description="Basic and acidic residues" evidence="3">
    <location>
        <begin position="1"/>
        <end position="28"/>
    </location>
</feature>
<feature type="compositionally biased region" description="Polar residues" evidence="3">
    <location>
        <begin position="335"/>
        <end position="347"/>
    </location>
</feature>
<evidence type="ECO:0000259" key="4">
    <source>
        <dbReference type="PROSITE" id="PS50048"/>
    </source>
</evidence>
<accession>A0AA38HD34</accession>
<dbReference type="Gene3D" id="4.10.240.10">
    <property type="entry name" value="Zn(2)-C6 fungal-type DNA-binding domain"/>
    <property type="match status" value="1"/>
</dbReference>
<keyword evidence="6" id="KW-1185">Reference proteome</keyword>
<feature type="compositionally biased region" description="Low complexity" evidence="3">
    <location>
        <begin position="240"/>
        <end position="249"/>
    </location>
</feature>
<proteinExistence type="predicted"/>
<feature type="compositionally biased region" description="Gly residues" evidence="3">
    <location>
        <begin position="461"/>
        <end position="474"/>
    </location>
</feature>